<gene>
    <name evidence="2" type="ORF">S01H1_36252</name>
</gene>
<dbReference type="PANTHER" id="PTHR32419:SF6">
    <property type="entry name" value="GLUTATHIONE S-TRANSFERASE OMEGA-LIKE 1-RELATED"/>
    <property type="match status" value="1"/>
</dbReference>
<dbReference type="EMBL" id="BARS01022704">
    <property type="protein sequence ID" value="GAG03040.1"/>
    <property type="molecule type" value="Genomic_DNA"/>
</dbReference>
<dbReference type="InterPro" id="IPR047047">
    <property type="entry name" value="GST_Omega-like_C"/>
</dbReference>
<evidence type="ECO:0000259" key="1">
    <source>
        <dbReference type="PROSITE" id="PS50405"/>
    </source>
</evidence>
<dbReference type="PANTHER" id="PTHR32419">
    <property type="entry name" value="GLUTATHIONYL-HYDROQUINONE REDUCTASE"/>
    <property type="match status" value="1"/>
</dbReference>
<protein>
    <recommendedName>
        <fullName evidence="1">GST C-terminal domain-containing protein</fullName>
    </recommendedName>
</protein>
<evidence type="ECO:0000313" key="2">
    <source>
        <dbReference type="EMBL" id="GAG03040.1"/>
    </source>
</evidence>
<sequence length="176" mass="20852">AEIIRMFNSEFQKYATNPALDLYPKQKREQIDELNDWIYRYINNGVYRCGFATTQRAYSRAFKELFLALDRVEDILARSRYLTGTEITEADVRLFTTLVRFDAVYVTHFKCNLKRVVDYPNIWGYTRDIYQTRGVAKTVNMTHIKRHYYESHRHINPFGIVPDGPLLNFEDPHGRG</sequence>
<dbReference type="CDD" id="cd03190">
    <property type="entry name" value="GST_C_Omega_like"/>
    <property type="match status" value="1"/>
</dbReference>
<dbReference type="Pfam" id="PF13410">
    <property type="entry name" value="GST_C_2"/>
    <property type="match status" value="1"/>
</dbReference>
<name>X0UBV9_9ZZZZ</name>
<dbReference type="InterPro" id="IPR016639">
    <property type="entry name" value="GST_Omega/GSH"/>
</dbReference>
<proteinExistence type="predicted"/>
<dbReference type="PROSITE" id="PS50405">
    <property type="entry name" value="GST_CTER"/>
    <property type="match status" value="1"/>
</dbReference>
<organism evidence="2">
    <name type="scientific">marine sediment metagenome</name>
    <dbReference type="NCBI Taxonomy" id="412755"/>
    <lineage>
        <taxon>unclassified sequences</taxon>
        <taxon>metagenomes</taxon>
        <taxon>ecological metagenomes</taxon>
    </lineage>
</organism>
<dbReference type="GO" id="GO:0005737">
    <property type="term" value="C:cytoplasm"/>
    <property type="evidence" value="ECO:0007669"/>
    <property type="project" value="TreeGrafter"/>
</dbReference>
<dbReference type="InterPro" id="IPR010987">
    <property type="entry name" value="Glutathione-S-Trfase_C-like"/>
</dbReference>
<dbReference type="AlphaFoldDB" id="X0UBV9"/>
<feature type="non-terminal residue" evidence="2">
    <location>
        <position position="1"/>
    </location>
</feature>
<dbReference type="Gene3D" id="1.20.1050.10">
    <property type="match status" value="1"/>
</dbReference>
<dbReference type="InterPro" id="IPR036282">
    <property type="entry name" value="Glutathione-S-Trfase_C_sf"/>
</dbReference>
<accession>X0UBV9</accession>
<comment type="caution">
    <text evidence="2">The sequence shown here is derived from an EMBL/GenBank/DDBJ whole genome shotgun (WGS) entry which is preliminary data.</text>
</comment>
<dbReference type="GO" id="GO:0004364">
    <property type="term" value="F:glutathione transferase activity"/>
    <property type="evidence" value="ECO:0007669"/>
    <property type="project" value="InterPro"/>
</dbReference>
<dbReference type="SUPFAM" id="SSF47616">
    <property type="entry name" value="GST C-terminal domain-like"/>
    <property type="match status" value="1"/>
</dbReference>
<reference evidence="2" key="1">
    <citation type="journal article" date="2014" name="Front. Microbiol.">
        <title>High frequency of phylogenetically diverse reductive dehalogenase-homologous genes in deep subseafloor sedimentary metagenomes.</title>
        <authorList>
            <person name="Kawai M."/>
            <person name="Futagami T."/>
            <person name="Toyoda A."/>
            <person name="Takaki Y."/>
            <person name="Nishi S."/>
            <person name="Hori S."/>
            <person name="Arai W."/>
            <person name="Tsubouchi T."/>
            <person name="Morono Y."/>
            <person name="Uchiyama I."/>
            <person name="Ito T."/>
            <person name="Fujiyama A."/>
            <person name="Inagaki F."/>
            <person name="Takami H."/>
        </authorList>
    </citation>
    <scope>NUCLEOTIDE SEQUENCE</scope>
    <source>
        <strain evidence="2">Expedition CK06-06</strain>
    </source>
</reference>
<feature type="domain" description="GST C-terminal" evidence="1">
    <location>
        <begin position="24"/>
        <end position="158"/>
    </location>
</feature>